<keyword evidence="2" id="KW-1185">Reference proteome</keyword>
<dbReference type="Proteomes" id="UP000634136">
    <property type="component" value="Unassembled WGS sequence"/>
</dbReference>
<protein>
    <submittedName>
        <fullName evidence="1">Uncharacterized protein</fullName>
    </submittedName>
</protein>
<reference evidence="1" key="1">
    <citation type="submission" date="2020-09" db="EMBL/GenBank/DDBJ databases">
        <title>Genome-Enabled Discovery of Anthraquinone Biosynthesis in Senna tora.</title>
        <authorList>
            <person name="Kang S.-H."/>
            <person name="Pandey R.P."/>
            <person name="Lee C.-M."/>
            <person name="Sim J.-S."/>
            <person name="Jeong J.-T."/>
            <person name="Choi B.-S."/>
            <person name="Jung M."/>
            <person name="Ginzburg D."/>
            <person name="Zhao K."/>
            <person name="Won S.Y."/>
            <person name="Oh T.-J."/>
            <person name="Yu Y."/>
            <person name="Kim N.-H."/>
            <person name="Lee O.R."/>
            <person name="Lee T.-H."/>
            <person name="Bashyal P."/>
            <person name="Kim T.-S."/>
            <person name="Lee W.-H."/>
            <person name="Kawkins C."/>
            <person name="Kim C.-K."/>
            <person name="Kim J.S."/>
            <person name="Ahn B.O."/>
            <person name="Rhee S.Y."/>
            <person name="Sohng J.K."/>
        </authorList>
    </citation>
    <scope>NUCLEOTIDE SEQUENCE</scope>
    <source>
        <tissue evidence="1">Leaf</tissue>
    </source>
</reference>
<dbReference type="EMBL" id="JAAIUW010000013">
    <property type="protein sequence ID" value="KAF7802044.1"/>
    <property type="molecule type" value="Genomic_DNA"/>
</dbReference>
<evidence type="ECO:0000313" key="2">
    <source>
        <dbReference type="Proteomes" id="UP000634136"/>
    </source>
</evidence>
<comment type="caution">
    <text evidence="1">The sequence shown here is derived from an EMBL/GenBank/DDBJ whole genome shotgun (WGS) entry which is preliminary data.</text>
</comment>
<accession>A0A834SER0</accession>
<name>A0A834SER0_9FABA</name>
<sequence>MAHGKVKRYARRNMDWVTQGVTRHKV</sequence>
<gene>
    <name evidence="1" type="ORF">G2W53_041155</name>
</gene>
<dbReference type="AlphaFoldDB" id="A0A834SER0"/>
<organism evidence="1 2">
    <name type="scientific">Senna tora</name>
    <dbReference type="NCBI Taxonomy" id="362788"/>
    <lineage>
        <taxon>Eukaryota</taxon>
        <taxon>Viridiplantae</taxon>
        <taxon>Streptophyta</taxon>
        <taxon>Embryophyta</taxon>
        <taxon>Tracheophyta</taxon>
        <taxon>Spermatophyta</taxon>
        <taxon>Magnoliopsida</taxon>
        <taxon>eudicotyledons</taxon>
        <taxon>Gunneridae</taxon>
        <taxon>Pentapetalae</taxon>
        <taxon>rosids</taxon>
        <taxon>fabids</taxon>
        <taxon>Fabales</taxon>
        <taxon>Fabaceae</taxon>
        <taxon>Caesalpinioideae</taxon>
        <taxon>Cassia clade</taxon>
        <taxon>Senna</taxon>
    </lineage>
</organism>
<evidence type="ECO:0000313" key="1">
    <source>
        <dbReference type="EMBL" id="KAF7802044.1"/>
    </source>
</evidence>
<proteinExistence type="predicted"/>